<evidence type="ECO:0000313" key="2">
    <source>
        <dbReference type="Proteomes" id="UP000790787"/>
    </source>
</evidence>
<dbReference type="RefSeq" id="XP_016443106.1">
    <property type="nucleotide sequence ID" value="XM_016587620.2"/>
</dbReference>
<feature type="region of interest" description="Disordered" evidence="1">
    <location>
        <begin position="731"/>
        <end position="757"/>
    </location>
</feature>
<dbReference type="OrthoDB" id="630817at2759"/>
<feature type="region of interest" description="Disordered" evidence="1">
    <location>
        <begin position="956"/>
        <end position="1002"/>
    </location>
</feature>
<gene>
    <name evidence="3" type="primary">LOC107768492</name>
</gene>
<dbReference type="Pfam" id="PF05904">
    <property type="entry name" value="DUF863"/>
    <property type="match status" value="1"/>
</dbReference>
<dbReference type="AlphaFoldDB" id="A0A1S3XT30"/>
<accession>A0A1S3XT30</accession>
<dbReference type="KEGG" id="nta:107768492"/>
<sequence length="1002" mass="111981">MGIQVHNKGYLPSHYSMRDLSEDSNSSSWPLFYGDKTFTNGQYYNGFVSKTKTDAYPGYNKDVLKQKILEHESIFKNQVVELHRLYRIQRDMMHEIKREELHKLRTSVDPSSSSSLLGSQIPSEDTRKWHITSFPSPNYGCARPSKSVTKVVNSPLGFPKGNGGQFDQCQMQNGCSSNICEVSERPSKVRKKLFNLELPADEYTDADNSKQLQADGGSFNPSYRVNGNYRVAQESSTRLFFGDGAAAKSNCRKSTLMSNTCLRSSIELADLNEPAQLEEGTPSPVDFLSYANNHRESRGLNVTAKSNPAFVAFPRDSTNGSLNSLDVDSKGKERAWLSSAYVTGNVKGLAPVPQSLEQDKLPTPSDPAQVMFNKAYRSPGIHPLHPTRDDLWKQRAVRSLETFHINREHPFANSSELANSWSHTVCSWGKPIGNITQSPQASQSHDIFGDKWQINDNSRLIPGLANQPMWNRFDHGSSLASKESPVGFPSVANRAMVENVPSARTSTNGFQKFLSSTNKMDSISEKGFDLNLPSESSVNEGASRCDIELVDGKKELQDPLSGFPWLKAKQAYASPPFCQTNTSRNASSLEDRSMRATKENRETQNVRKILGVPIRENSLASNNESSSLVSTYVTLQCSPEGENFRHEWRNMVIDINMPCDLSMSESEIPAAVEPVVVEKVMETKAKSIRNCFDLNSCITEDEDPFSIESNNINVKAVLEIDLEAPVVLKAEETNVTEEGDKQHEESSRFPEDKPEQRREEVVRIAAEAIVAISSSSQCIRMEEACNDLSDDPLESLQWFVDVVSSCADELENRHERWTIGKDGASIACSTAKEIDYFEAMTLQLTETKEEDYMPKPFVPEVQNLEGAGATAPTNRTRRGRARRGRQRRDFQRDILPGLVSLSRHEVTEDIQTFGGLMRATGHPWNAGLTRRSGTRNGRSRRTVIEAITPDNVLTPINPPLLHQLNNRESSLEDKNLTGWGKTTRRPRRQRCPAGNPPPFPLI</sequence>
<name>A0A1S3XT30_TOBAC</name>
<evidence type="ECO:0000313" key="3">
    <source>
        <dbReference type="RefSeq" id="XP_016443106.1"/>
    </source>
</evidence>
<feature type="region of interest" description="Disordered" evidence="1">
    <location>
        <begin position="868"/>
        <end position="887"/>
    </location>
</feature>
<feature type="compositionally biased region" description="Basic and acidic residues" evidence="1">
    <location>
        <begin position="589"/>
        <end position="602"/>
    </location>
</feature>
<dbReference type="STRING" id="4097.A0A1S3XT30"/>
<dbReference type="GeneID" id="107768492"/>
<dbReference type="InterPro" id="IPR008581">
    <property type="entry name" value="DUF863_pln"/>
</dbReference>
<dbReference type="PANTHER" id="PTHR33167:SF65">
    <property type="match status" value="1"/>
</dbReference>
<feature type="compositionally biased region" description="Basic residues" evidence="1">
    <location>
        <begin position="875"/>
        <end position="886"/>
    </location>
</feature>
<reference evidence="2" key="1">
    <citation type="journal article" date="2014" name="Nat. Commun.">
        <title>The tobacco genome sequence and its comparison with those of tomato and potato.</title>
        <authorList>
            <person name="Sierro N."/>
            <person name="Battey J.N."/>
            <person name="Ouadi S."/>
            <person name="Bakaher N."/>
            <person name="Bovet L."/>
            <person name="Willig A."/>
            <person name="Goepfert S."/>
            <person name="Peitsch M.C."/>
            <person name="Ivanov N.V."/>
        </authorList>
    </citation>
    <scope>NUCLEOTIDE SEQUENCE [LARGE SCALE GENOMIC DNA]</scope>
</reference>
<dbReference type="OMA" id="NSCANED"/>
<dbReference type="RefSeq" id="XP_016443106.1">
    <property type="nucleotide sequence ID" value="XM_016587620.1"/>
</dbReference>
<proteinExistence type="predicted"/>
<dbReference type="PaxDb" id="4097-A0A1S3XT30"/>
<feature type="compositionally biased region" description="Basic and acidic residues" evidence="1">
    <location>
        <begin position="738"/>
        <end position="757"/>
    </location>
</feature>
<dbReference type="PANTHER" id="PTHR33167">
    <property type="entry name" value="TRANSCRIPTION FACTOR, PUTATIVE (DUF863)-RELATED"/>
    <property type="match status" value="1"/>
</dbReference>
<feature type="region of interest" description="Disordered" evidence="1">
    <location>
        <begin position="577"/>
        <end position="602"/>
    </location>
</feature>
<organism evidence="2 3">
    <name type="scientific">Nicotiana tabacum</name>
    <name type="common">Common tobacco</name>
    <dbReference type="NCBI Taxonomy" id="4097"/>
    <lineage>
        <taxon>Eukaryota</taxon>
        <taxon>Viridiplantae</taxon>
        <taxon>Streptophyta</taxon>
        <taxon>Embryophyta</taxon>
        <taxon>Tracheophyta</taxon>
        <taxon>Spermatophyta</taxon>
        <taxon>Magnoliopsida</taxon>
        <taxon>eudicotyledons</taxon>
        <taxon>Gunneridae</taxon>
        <taxon>Pentapetalae</taxon>
        <taxon>asterids</taxon>
        <taxon>lamiids</taxon>
        <taxon>Solanales</taxon>
        <taxon>Solanaceae</taxon>
        <taxon>Nicotianoideae</taxon>
        <taxon>Nicotianeae</taxon>
        <taxon>Nicotiana</taxon>
    </lineage>
</organism>
<evidence type="ECO:0000256" key="1">
    <source>
        <dbReference type="SAM" id="MobiDB-lite"/>
    </source>
</evidence>
<keyword evidence="2" id="KW-1185">Reference proteome</keyword>
<protein>
    <submittedName>
        <fullName evidence="3">Uncharacterized protein LOC107768492 isoform X1</fullName>
    </submittedName>
    <submittedName>
        <fullName evidence="3">Uncharacterized protein isoform X1</fullName>
    </submittedName>
</protein>
<dbReference type="Proteomes" id="UP000790787">
    <property type="component" value="Chromosome 18"/>
</dbReference>
<reference evidence="3" key="2">
    <citation type="submission" date="2025-08" db="UniProtKB">
        <authorList>
            <consortium name="RefSeq"/>
        </authorList>
    </citation>
    <scope>IDENTIFICATION</scope>
    <source>
        <tissue evidence="3">Leaf</tissue>
    </source>
</reference>
<feature type="compositionally biased region" description="Polar residues" evidence="1">
    <location>
        <begin position="577"/>
        <end position="588"/>
    </location>
</feature>